<reference evidence="3 4" key="1">
    <citation type="submission" date="2021-04" db="EMBL/GenBank/DDBJ databases">
        <authorList>
            <person name="De Guttry C."/>
            <person name="Zahm M."/>
            <person name="Klopp C."/>
            <person name="Cabau C."/>
            <person name="Louis A."/>
            <person name="Berthelot C."/>
            <person name="Parey E."/>
            <person name="Roest Crollius H."/>
            <person name="Montfort J."/>
            <person name="Robinson-Rechavi M."/>
            <person name="Bucao C."/>
            <person name="Bouchez O."/>
            <person name="Gislard M."/>
            <person name="Lluch J."/>
            <person name="Milhes M."/>
            <person name="Lampietro C."/>
            <person name="Lopez Roques C."/>
            <person name="Donnadieu C."/>
            <person name="Braasch I."/>
            <person name="Desvignes T."/>
            <person name="Postlethwait J."/>
            <person name="Bobe J."/>
            <person name="Wedekind C."/>
            <person name="Guiguen Y."/>
        </authorList>
    </citation>
    <scope>NUCLEOTIDE SEQUENCE [LARGE SCALE GENOMIC DNA]</scope>
    <source>
        <strain evidence="3">Cs_M1</strain>
        <tissue evidence="3">Blood</tissue>
    </source>
</reference>
<protein>
    <recommendedName>
        <fullName evidence="5">Immunoglobulin subtype domain-containing protein</fullName>
    </recommendedName>
</protein>
<dbReference type="EMBL" id="JAGTTL010000002">
    <property type="protein sequence ID" value="KAK6326156.1"/>
    <property type="molecule type" value="Genomic_DNA"/>
</dbReference>
<gene>
    <name evidence="3" type="ORF">J4Q44_G00018010</name>
</gene>
<feature type="transmembrane region" description="Helical" evidence="1">
    <location>
        <begin position="212"/>
        <end position="232"/>
    </location>
</feature>
<evidence type="ECO:0000313" key="3">
    <source>
        <dbReference type="EMBL" id="KAK6326156.1"/>
    </source>
</evidence>
<evidence type="ECO:0008006" key="5">
    <source>
        <dbReference type="Google" id="ProtNLM"/>
    </source>
</evidence>
<dbReference type="Gene3D" id="2.60.40.10">
    <property type="entry name" value="Immunoglobulins"/>
    <property type="match status" value="1"/>
</dbReference>
<name>A0AAN8MGC3_9TELE</name>
<organism evidence="3 4">
    <name type="scientific">Coregonus suidteri</name>
    <dbReference type="NCBI Taxonomy" id="861788"/>
    <lineage>
        <taxon>Eukaryota</taxon>
        <taxon>Metazoa</taxon>
        <taxon>Chordata</taxon>
        <taxon>Craniata</taxon>
        <taxon>Vertebrata</taxon>
        <taxon>Euteleostomi</taxon>
        <taxon>Actinopterygii</taxon>
        <taxon>Neopterygii</taxon>
        <taxon>Teleostei</taxon>
        <taxon>Protacanthopterygii</taxon>
        <taxon>Salmoniformes</taxon>
        <taxon>Salmonidae</taxon>
        <taxon>Coregoninae</taxon>
        <taxon>Coregonus</taxon>
    </lineage>
</organism>
<keyword evidence="1" id="KW-1133">Transmembrane helix</keyword>
<dbReference type="SUPFAM" id="SSF48726">
    <property type="entry name" value="Immunoglobulin"/>
    <property type="match status" value="1"/>
</dbReference>
<feature type="signal peptide" evidence="2">
    <location>
        <begin position="1"/>
        <end position="38"/>
    </location>
</feature>
<keyword evidence="1" id="KW-0472">Membrane</keyword>
<evidence type="ECO:0000313" key="4">
    <source>
        <dbReference type="Proteomes" id="UP001356427"/>
    </source>
</evidence>
<sequence length="279" mass="30950">MSDFENSHTGAMRLQHCLSWSLSLLLLLLLSCRYQCVSVHFQTLQPVNVLPAGRLVLQVQIDRGPKENISMITWEREPENAKPPGNPGKVTLITFPGQERRLDGRLSVEQQGAILKLEGFGVADSGVYIVTVTDQAGVKTSAQCIVKEYEAVHHPSPSPMLWDTCRLMGRPCFVSSAPICGHFTCMVSNKLGHSSATYTAEPCEREGKRTTVAVVSVIILLVCGAALAFLLWRRHKLYSNRGERLQEHLRTTCNGEPLITVPKLFRYTPLLKDGLIKGQ</sequence>
<dbReference type="AlphaFoldDB" id="A0AAN8MGC3"/>
<dbReference type="InterPro" id="IPR036179">
    <property type="entry name" value="Ig-like_dom_sf"/>
</dbReference>
<proteinExistence type="predicted"/>
<feature type="chain" id="PRO_5042972241" description="Immunoglobulin subtype domain-containing protein" evidence="2">
    <location>
        <begin position="39"/>
        <end position="279"/>
    </location>
</feature>
<comment type="caution">
    <text evidence="3">The sequence shown here is derived from an EMBL/GenBank/DDBJ whole genome shotgun (WGS) entry which is preliminary data.</text>
</comment>
<dbReference type="Proteomes" id="UP001356427">
    <property type="component" value="Unassembled WGS sequence"/>
</dbReference>
<evidence type="ECO:0000256" key="2">
    <source>
        <dbReference type="SAM" id="SignalP"/>
    </source>
</evidence>
<dbReference type="InterPro" id="IPR013783">
    <property type="entry name" value="Ig-like_fold"/>
</dbReference>
<evidence type="ECO:0000256" key="1">
    <source>
        <dbReference type="SAM" id="Phobius"/>
    </source>
</evidence>
<keyword evidence="2" id="KW-0732">Signal</keyword>
<keyword evidence="4" id="KW-1185">Reference proteome</keyword>
<accession>A0AAN8MGC3</accession>
<keyword evidence="1" id="KW-0812">Transmembrane</keyword>